<dbReference type="PANTHER" id="PTHR11851">
    <property type="entry name" value="METALLOPROTEASE"/>
    <property type="match status" value="1"/>
</dbReference>
<dbReference type="EMBL" id="JAKKUT010000008">
    <property type="protein sequence ID" value="MDG2992189.1"/>
    <property type="molecule type" value="Genomic_DNA"/>
</dbReference>
<proteinExistence type="inferred from homology"/>
<evidence type="ECO:0000313" key="5">
    <source>
        <dbReference type="EMBL" id="MDG2992189.1"/>
    </source>
</evidence>
<dbReference type="Pfam" id="PF00675">
    <property type="entry name" value="Peptidase_M16"/>
    <property type="match status" value="2"/>
</dbReference>
<comment type="caution">
    <text evidence="5">The sequence shown here is derived from an EMBL/GenBank/DDBJ whole genome shotgun (WGS) entry which is preliminary data.</text>
</comment>
<dbReference type="InterPro" id="IPR001431">
    <property type="entry name" value="Pept_M16_Zn_BS"/>
</dbReference>
<dbReference type="Proteomes" id="UP001154265">
    <property type="component" value="Unassembled WGS sequence"/>
</dbReference>
<feature type="domain" description="Peptidase M16 N-terminal" evidence="3">
    <location>
        <begin position="162"/>
        <end position="258"/>
    </location>
</feature>
<name>A0ABT6F2Z2_9SYNE</name>
<feature type="domain" description="Peptidase M16 C-terminal" evidence="4">
    <location>
        <begin position="265"/>
        <end position="442"/>
    </location>
</feature>
<evidence type="ECO:0000256" key="1">
    <source>
        <dbReference type="ARBA" id="ARBA00007261"/>
    </source>
</evidence>
<gene>
    <name evidence="5" type="ORF">L3556_14815</name>
</gene>
<dbReference type="InterPro" id="IPR011249">
    <property type="entry name" value="Metalloenz_LuxS/M16"/>
</dbReference>
<organism evidence="5 6">
    <name type="scientific">Candidatus Synechococcus calcipolaris G9</name>
    <dbReference type="NCBI Taxonomy" id="1497997"/>
    <lineage>
        <taxon>Bacteria</taxon>
        <taxon>Bacillati</taxon>
        <taxon>Cyanobacteriota</taxon>
        <taxon>Cyanophyceae</taxon>
        <taxon>Synechococcales</taxon>
        <taxon>Synechococcaceae</taxon>
        <taxon>Synechococcus</taxon>
    </lineage>
</organism>
<dbReference type="Gene3D" id="3.30.830.10">
    <property type="entry name" value="Metalloenzyme, LuxS/M16 peptidase-like"/>
    <property type="match status" value="2"/>
</dbReference>
<evidence type="ECO:0000256" key="2">
    <source>
        <dbReference type="RuleBase" id="RU004447"/>
    </source>
</evidence>
<evidence type="ECO:0000259" key="4">
    <source>
        <dbReference type="Pfam" id="PF05193"/>
    </source>
</evidence>
<keyword evidence="6" id="KW-1185">Reference proteome</keyword>
<dbReference type="SUPFAM" id="SSF63411">
    <property type="entry name" value="LuxS/MPP-like metallohydrolase"/>
    <property type="match status" value="2"/>
</dbReference>
<dbReference type="PROSITE" id="PS00143">
    <property type="entry name" value="INSULINASE"/>
    <property type="match status" value="1"/>
</dbReference>
<sequence length="511" mass="58502">MLRYFRQILLLVLTAGVFLGFSWTDSALAQSHPDDIGPYLDRAMNQVTEFRLNNGMRFIVMEQHQAPVVSFLTYADVGGVDEPDGQTGVAHYLEHLAFKGTQRIGTTDYDAERIKLEKLDHVFDRMQALKGSPEADVIEQRVQLLGEFKRLQDEAEKYVISNQYGQIVQQAGGVGVNATTSAEATRYFYSFPANKLELWMSLESERFLEPVFRDFYQEKSVILEERRLRTENSPTGQLFDAFLAKTFREHPYRRPVIGYEEDIQNLTRANVQDFFDKHYIPSQLTTVIVGDVQPSEVKRLAEIYFGRYQPRPFQPTEPKPEPPQTRLRQVNLKLPSQPWYLEGYPCPPLKDPDYLAYEMLSRILSDGRTSRLYKSLVLEQGIALNAQTYLGFPGNKYPNRFIFYALTSPGHSLDQVAKAIHTEIEKLQRSPVSEAELDQLKTRARMELLQALMSNEGIARLLAEYAVKTGDWRKIFTKLEAIAQVTPADIQRVAQTLKASQRTVAQILPES</sequence>
<dbReference type="InterPro" id="IPR011765">
    <property type="entry name" value="Pept_M16_N"/>
</dbReference>
<comment type="similarity">
    <text evidence="1 2">Belongs to the peptidase M16 family.</text>
</comment>
<accession>A0ABT6F2Z2</accession>
<dbReference type="RefSeq" id="WP_277868113.1">
    <property type="nucleotide sequence ID" value="NZ_JAKKUT010000008.1"/>
</dbReference>
<reference evidence="5" key="2">
    <citation type="submission" date="2022-01" db="EMBL/GenBank/DDBJ databases">
        <authorList>
            <person name="Zivanovic Y."/>
            <person name="Moreira D."/>
            <person name="Lopez-Garcia P."/>
        </authorList>
    </citation>
    <scope>NUCLEOTIDE SEQUENCE</scope>
    <source>
        <strain evidence="5">G9</strain>
    </source>
</reference>
<dbReference type="Pfam" id="PF05193">
    <property type="entry name" value="Peptidase_M16_C"/>
    <property type="match status" value="1"/>
</dbReference>
<dbReference type="InterPro" id="IPR050361">
    <property type="entry name" value="MPP/UQCRC_Complex"/>
</dbReference>
<dbReference type="PANTHER" id="PTHR11851:SF49">
    <property type="entry name" value="MITOCHONDRIAL-PROCESSING PEPTIDASE SUBUNIT ALPHA"/>
    <property type="match status" value="1"/>
</dbReference>
<reference evidence="5" key="1">
    <citation type="journal article" date="2022" name="Genome Biol. Evol.">
        <title>A New Gene Family Diagnostic for Intracellular Biomineralization of Amorphous Ca Carbonates by Cyanobacteria.</title>
        <authorList>
            <person name="Benzerara K."/>
            <person name="Duprat E."/>
            <person name="Bitard-Feildel T."/>
            <person name="Caumes G."/>
            <person name="Cassier-Chauvat C."/>
            <person name="Chauvat F."/>
            <person name="Dezi M."/>
            <person name="Diop S.I."/>
            <person name="Gaschignard G."/>
            <person name="Gorgen S."/>
            <person name="Gugger M."/>
            <person name="Lopez-Garcia P."/>
            <person name="Millet M."/>
            <person name="Skouri-Panet F."/>
            <person name="Moreira D."/>
            <person name="Callebaut I."/>
        </authorList>
    </citation>
    <scope>NUCLEOTIDE SEQUENCE</scope>
    <source>
        <strain evidence="5">G9</strain>
    </source>
</reference>
<dbReference type="InterPro" id="IPR007863">
    <property type="entry name" value="Peptidase_M16_C"/>
</dbReference>
<protein>
    <submittedName>
        <fullName evidence="5">Insulinase family protein</fullName>
    </submittedName>
</protein>
<evidence type="ECO:0000259" key="3">
    <source>
        <dbReference type="Pfam" id="PF00675"/>
    </source>
</evidence>
<evidence type="ECO:0000313" key="6">
    <source>
        <dbReference type="Proteomes" id="UP001154265"/>
    </source>
</evidence>
<feature type="domain" description="Peptidase M16 N-terminal" evidence="3">
    <location>
        <begin position="60"/>
        <end position="104"/>
    </location>
</feature>